<dbReference type="InterPro" id="IPR003439">
    <property type="entry name" value="ABC_transporter-like_ATP-bd"/>
</dbReference>
<sequence length="460" mass="50993">MNEIAIQVENLSKCFQVYSSPRDRLKQFIFPRLRRLFGKSSKHYFDEFWALKEVSFQVKKGETVGIIGRNGSGKSTLLQMICGTLNPTGGTIQTYGRVAALLELGAGFNPEFTGRENVYLNATVLGLSKAEIDARFDDILAFADIGEFVEQPTKTYSSGMMVRLAFAVAINVDPEILIVDEALSVGDELFQRKCFSRIEAIRASGATILFVSHSGSTIVDLCDRAVLLDAGEKLAIGVPKQIVGRYQKMLYAPADKYDAIREQIRHADDYVISAIDNSKNEINDAIEERLSTKHITEIRENFDFNLKPSSTIEYESRGVNIGMPAILNISGEQVNNLVRGKVYRYAYNVKFSSSASSVRFGMMIKTTSGVELGGGISAHAVKTSIAFVDADSSYRVEFRFCCSLNPGVYFLNAGVLGDVNGNETYLHRVVDFAMFRVLPESEDLATGVVDFFCYPELELQ</sequence>
<dbReference type="OrthoDB" id="9778870at2"/>
<dbReference type="InterPro" id="IPR029439">
    <property type="entry name" value="Wzt_C"/>
</dbReference>
<dbReference type="PROSITE" id="PS50893">
    <property type="entry name" value="ABC_TRANSPORTER_2"/>
    <property type="match status" value="1"/>
</dbReference>
<dbReference type="InterPro" id="IPR015860">
    <property type="entry name" value="ABC_transpr_TagH-like"/>
</dbReference>
<dbReference type="GO" id="GO:0016887">
    <property type="term" value="F:ATP hydrolysis activity"/>
    <property type="evidence" value="ECO:0007669"/>
    <property type="project" value="InterPro"/>
</dbReference>
<evidence type="ECO:0000259" key="6">
    <source>
        <dbReference type="PROSITE" id="PS50893"/>
    </source>
</evidence>
<evidence type="ECO:0000313" key="7">
    <source>
        <dbReference type="EMBL" id="PRC93550.1"/>
    </source>
</evidence>
<feature type="domain" description="ABC transporter" evidence="6">
    <location>
        <begin position="31"/>
        <end position="255"/>
    </location>
</feature>
<dbReference type="GO" id="GO:0005524">
    <property type="term" value="F:ATP binding"/>
    <property type="evidence" value="ECO:0007669"/>
    <property type="project" value="UniProtKB-KW"/>
</dbReference>
<organism evidence="7 8">
    <name type="scientific">Solimicrobium silvestre</name>
    <dbReference type="NCBI Taxonomy" id="2099400"/>
    <lineage>
        <taxon>Bacteria</taxon>
        <taxon>Pseudomonadati</taxon>
        <taxon>Pseudomonadota</taxon>
        <taxon>Betaproteobacteria</taxon>
        <taxon>Burkholderiales</taxon>
        <taxon>Oxalobacteraceae</taxon>
        <taxon>Solimicrobium</taxon>
    </lineage>
</organism>
<comment type="caution">
    <text evidence="7">The sequence shown here is derived from an EMBL/GenBank/DDBJ whole genome shotgun (WGS) entry which is preliminary data.</text>
</comment>
<dbReference type="InterPro" id="IPR050683">
    <property type="entry name" value="Bact_Polysacc_Export_ATP-bd"/>
</dbReference>
<evidence type="ECO:0000256" key="1">
    <source>
        <dbReference type="ARBA" id="ARBA00005417"/>
    </source>
</evidence>
<keyword evidence="3" id="KW-1003">Cell membrane</keyword>
<dbReference type="CDD" id="cd10147">
    <property type="entry name" value="Wzt_C-like"/>
    <property type="match status" value="1"/>
</dbReference>
<protein>
    <submittedName>
        <fullName evidence="7">ABC transporter</fullName>
    </submittedName>
</protein>
<dbReference type="Proteomes" id="UP000237839">
    <property type="component" value="Unassembled WGS sequence"/>
</dbReference>
<dbReference type="EMBL" id="PUGF01000006">
    <property type="protein sequence ID" value="PRC93550.1"/>
    <property type="molecule type" value="Genomic_DNA"/>
</dbReference>
<keyword evidence="3" id="KW-0472">Membrane</keyword>
<proteinExistence type="inferred from homology"/>
<dbReference type="PROSITE" id="PS00211">
    <property type="entry name" value="ABC_TRANSPORTER_1"/>
    <property type="match status" value="1"/>
</dbReference>
<evidence type="ECO:0000256" key="5">
    <source>
        <dbReference type="ARBA" id="ARBA00022840"/>
    </source>
</evidence>
<keyword evidence="2" id="KW-0813">Transport</keyword>
<keyword evidence="8" id="KW-1185">Reference proteome</keyword>
<comment type="similarity">
    <text evidence="1">Belongs to the ABC transporter superfamily.</text>
</comment>
<dbReference type="InterPro" id="IPR003593">
    <property type="entry name" value="AAA+_ATPase"/>
</dbReference>
<keyword evidence="4" id="KW-0547">Nucleotide-binding</keyword>
<evidence type="ECO:0000256" key="4">
    <source>
        <dbReference type="ARBA" id="ARBA00022741"/>
    </source>
</evidence>
<dbReference type="Gene3D" id="2.70.50.60">
    <property type="entry name" value="abc- transporter (atp binding component) like domain"/>
    <property type="match status" value="1"/>
</dbReference>
<gene>
    <name evidence="7" type="ORF">S2091_1551</name>
</gene>
<dbReference type="Pfam" id="PF00005">
    <property type="entry name" value="ABC_tran"/>
    <property type="match status" value="1"/>
</dbReference>
<reference evidence="7 8" key="1">
    <citation type="submission" date="2018-02" db="EMBL/GenBank/DDBJ databases">
        <title>Solimicrobium silvestre gen. nov., sp. nov., isolated from alpine forest soil.</title>
        <authorList>
            <person name="Margesin R."/>
            <person name="Albuquerque L."/>
            <person name="Zhang D.-C."/>
            <person name="Froufe H.J.C."/>
            <person name="Severino R."/>
            <person name="Roxo I."/>
            <person name="Egas C."/>
            <person name="Da Costa M.S."/>
        </authorList>
    </citation>
    <scope>NUCLEOTIDE SEQUENCE [LARGE SCALE GENOMIC DNA]</scope>
    <source>
        <strain evidence="7 8">S20-91</strain>
    </source>
</reference>
<dbReference type="PANTHER" id="PTHR46743:SF2">
    <property type="entry name" value="TEICHOIC ACIDS EXPORT ATP-BINDING PROTEIN TAGH"/>
    <property type="match status" value="1"/>
</dbReference>
<dbReference type="InterPro" id="IPR027417">
    <property type="entry name" value="P-loop_NTPase"/>
</dbReference>
<keyword evidence="5" id="KW-0067">ATP-binding</keyword>
<evidence type="ECO:0000313" key="8">
    <source>
        <dbReference type="Proteomes" id="UP000237839"/>
    </source>
</evidence>
<dbReference type="InterPro" id="IPR017871">
    <property type="entry name" value="ABC_transporter-like_CS"/>
</dbReference>
<dbReference type="GO" id="GO:0140359">
    <property type="term" value="F:ABC-type transporter activity"/>
    <property type="evidence" value="ECO:0007669"/>
    <property type="project" value="InterPro"/>
</dbReference>
<dbReference type="AlphaFoldDB" id="A0A2S9H0S7"/>
<name>A0A2S9H0S7_9BURK</name>
<accession>A0A2S9H0S7</accession>
<evidence type="ECO:0000256" key="3">
    <source>
        <dbReference type="ARBA" id="ARBA00022475"/>
    </source>
</evidence>
<evidence type="ECO:0000256" key="2">
    <source>
        <dbReference type="ARBA" id="ARBA00022448"/>
    </source>
</evidence>
<dbReference type="RefSeq" id="WP_105531222.1">
    <property type="nucleotide sequence ID" value="NZ_PUGF01000006.1"/>
</dbReference>
<dbReference type="CDD" id="cd03220">
    <property type="entry name" value="ABC_KpsT_Wzt"/>
    <property type="match status" value="1"/>
</dbReference>
<dbReference type="SMART" id="SM00382">
    <property type="entry name" value="AAA"/>
    <property type="match status" value="1"/>
</dbReference>
<dbReference type="Gene3D" id="3.40.50.300">
    <property type="entry name" value="P-loop containing nucleotide triphosphate hydrolases"/>
    <property type="match status" value="1"/>
</dbReference>
<dbReference type="PANTHER" id="PTHR46743">
    <property type="entry name" value="TEICHOIC ACIDS EXPORT ATP-BINDING PROTEIN TAGH"/>
    <property type="match status" value="1"/>
</dbReference>
<dbReference type="SUPFAM" id="SSF52540">
    <property type="entry name" value="P-loop containing nucleoside triphosphate hydrolases"/>
    <property type="match status" value="1"/>
</dbReference>
<dbReference type="Pfam" id="PF14524">
    <property type="entry name" value="Wzt_C"/>
    <property type="match status" value="1"/>
</dbReference>
<dbReference type="GO" id="GO:0016020">
    <property type="term" value="C:membrane"/>
    <property type="evidence" value="ECO:0007669"/>
    <property type="project" value="InterPro"/>
</dbReference>